<dbReference type="AlphaFoldDB" id="A0A0G1T400"/>
<reference evidence="2 3" key="1">
    <citation type="journal article" date="2015" name="Nature">
        <title>rRNA introns, odd ribosomes, and small enigmatic genomes across a large radiation of phyla.</title>
        <authorList>
            <person name="Brown C.T."/>
            <person name="Hug L.A."/>
            <person name="Thomas B.C."/>
            <person name="Sharon I."/>
            <person name="Castelle C.J."/>
            <person name="Singh A."/>
            <person name="Wilkins M.J."/>
            <person name="Williams K.H."/>
            <person name="Banfield J.F."/>
        </authorList>
    </citation>
    <scope>NUCLEOTIDE SEQUENCE [LARGE SCALE GENOMIC DNA]</scope>
</reference>
<name>A0A0G1T400_9BACT</name>
<feature type="transmembrane region" description="Helical" evidence="1">
    <location>
        <begin position="17"/>
        <end position="35"/>
    </location>
</feature>
<evidence type="ECO:0000313" key="3">
    <source>
        <dbReference type="Proteomes" id="UP000034682"/>
    </source>
</evidence>
<organism evidence="2 3">
    <name type="scientific">Candidatus Giovannonibacteria bacterium GW2011_GWB1_47_6b</name>
    <dbReference type="NCBI Taxonomy" id="1618655"/>
    <lineage>
        <taxon>Bacteria</taxon>
        <taxon>Candidatus Giovannoniibacteriota</taxon>
    </lineage>
</organism>
<gene>
    <name evidence="2" type="ORF">UY02_C0018G0007</name>
</gene>
<keyword evidence="1" id="KW-0812">Transmembrane</keyword>
<evidence type="ECO:0000256" key="1">
    <source>
        <dbReference type="SAM" id="Phobius"/>
    </source>
</evidence>
<keyword evidence="1" id="KW-0472">Membrane</keyword>
<dbReference type="Proteomes" id="UP000034682">
    <property type="component" value="Unassembled WGS sequence"/>
</dbReference>
<protein>
    <submittedName>
        <fullName evidence="2">Uncharacterized protein</fullName>
    </submittedName>
</protein>
<evidence type="ECO:0000313" key="2">
    <source>
        <dbReference type="EMBL" id="KKU76526.1"/>
    </source>
</evidence>
<dbReference type="EMBL" id="LCOK01000018">
    <property type="protein sequence ID" value="KKU76526.1"/>
    <property type="molecule type" value="Genomic_DNA"/>
</dbReference>
<comment type="caution">
    <text evidence="2">The sequence shown here is derived from an EMBL/GenBank/DDBJ whole genome shotgun (WGS) entry which is preliminary data.</text>
</comment>
<accession>A0A0G1T400</accession>
<sequence length="124" mass="13451">MATSASIVSNPESGRKFVLVGIGLLFVVAVAYFFYGYYQKPQGDAGAPVVETSNSDVSGASLLNPNLPEEGRAILNELDILKKIKPLDTKFFEEPGFASLRETKISIPSVEPTPGREFQIELSQ</sequence>
<proteinExistence type="predicted"/>
<keyword evidence="1" id="KW-1133">Transmembrane helix</keyword>